<reference evidence="2 3" key="1">
    <citation type="submission" date="2019-10" db="EMBL/GenBank/DDBJ databases">
        <authorList>
            <person name="Palmer J.M."/>
        </authorList>
    </citation>
    <scope>NUCLEOTIDE SEQUENCE [LARGE SCALE GENOMIC DNA]</scope>
    <source>
        <strain evidence="2 3">TWF694</strain>
    </source>
</reference>
<dbReference type="AlphaFoldDB" id="A0AAV9WX84"/>
<keyword evidence="3" id="KW-1185">Reference proteome</keyword>
<proteinExistence type="predicted"/>
<dbReference type="PROSITE" id="PS50181">
    <property type="entry name" value="FBOX"/>
    <property type="match status" value="1"/>
</dbReference>
<dbReference type="EMBL" id="JAVHJO010000015">
    <property type="protein sequence ID" value="KAK6527792.1"/>
    <property type="molecule type" value="Genomic_DNA"/>
</dbReference>
<dbReference type="SUPFAM" id="SSF81383">
    <property type="entry name" value="F-box domain"/>
    <property type="match status" value="1"/>
</dbReference>
<accession>A0AAV9WX84</accession>
<organism evidence="2 3">
    <name type="scientific">Orbilia ellipsospora</name>
    <dbReference type="NCBI Taxonomy" id="2528407"/>
    <lineage>
        <taxon>Eukaryota</taxon>
        <taxon>Fungi</taxon>
        <taxon>Dikarya</taxon>
        <taxon>Ascomycota</taxon>
        <taxon>Pezizomycotina</taxon>
        <taxon>Orbiliomycetes</taxon>
        <taxon>Orbiliales</taxon>
        <taxon>Orbiliaceae</taxon>
        <taxon>Orbilia</taxon>
    </lineage>
</organism>
<dbReference type="InterPro" id="IPR032675">
    <property type="entry name" value="LRR_dom_sf"/>
</dbReference>
<dbReference type="Proteomes" id="UP001365542">
    <property type="component" value="Unassembled WGS sequence"/>
</dbReference>
<dbReference type="CDD" id="cd09917">
    <property type="entry name" value="F-box_SF"/>
    <property type="match status" value="1"/>
</dbReference>
<comment type="caution">
    <text evidence="2">The sequence shown here is derived from an EMBL/GenBank/DDBJ whole genome shotgun (WGS) entry which is preliminary data.</text>
</comment>
<dbReference type="SUPFAM" id="SSF52047">
    <property type="entry name" value="RNI-like"/>
    <property type="match status" value="1"/>
</dbReference>
<feature type="domain" description="F-box" evidence="1">
    <location>
        <begin position="1"/>
        <end position="47"/>
    </location>
</feature>
<evidence type="ECO:0000313" key="2">
    <source>
        <dbReference type="EMBL" id="KAK6527792.1"/>
    </source>
</evidence>
<name>A0AAV9WX84_9PEZI</name>
<evidence type="ECO:0000313" key="3">
    <source>
        <dbReference type="Proteomes" id="UP001365542"/>
    </source>
</evidence>
<gene>
    <name evidence="2" type="ORF">TWF694_004772</name>
</gene>
<evidence type="ECO:0000259" key="1">
    <source>
        <dbReference type="PROSITE" id="PS50181"/>
    </source>
</evidence>
<sequence length="538" mass="62272">MKSLSDFPTELLSEIFSNLSAPADILPLCRVNKRFRELTTPILYTTVTFRVKHFQVKWGAGSSQPSTRISVKDARALTLPNHSSLQYIKYFGVELNSRETPFPKYSHKEPPLGVPEPSFMESFILSILRRLQKDQLRGFIFTEIVFSKMIMDYLGESQRNIQSIYDFNMSICDVLDGFLDKCTNLVDLRLGQLHGEDFLGVCSVLNQNKNTLQSLCLHVWDFYSLRGGEFQDDATGIINAVNVFRKRGLDFHDPPKLSKLKRLQLERFDHNNRPFSLYLFNMFDFSTLEFLGLCNMCQEVDLWNMIIKSRLNLKYLHLVEFMASVEGQAHDILVSFTGLKELVLDFIHQPETIKKGIFNHHSSLEKLFLRSLTIPTRATNFWFSSSDHFEDFEKFENLRQLAIPAFLDTEEEVKFPLPPNLDFLWIFAPAVPSNPDGVVSQEKAAQIADLFMKQSSTSKRVPFRYLSFSLPDTEMEGRSTHSWPFILKVSDREETERESDIQKGRHTYRILDKHESASLDLDLGKAQPVMDWISLRTW</sequence>
<dbReference type="InterPro" id="IPR036047">
    <property type="entry name" value="F-box-like_dom_sf"/>
</dbReference>
<dbReference type="InterPro" id="IPR001810">
    <property type="entry name" value="F-box_dom"/>
</dbReference>
<protein>
    <recommendedName>
        <fullName evidence="1">F-box domain-containing protein</fullName>
    </recommendedName>
</protein>
<dbReference type="Pfam" id="PF12937">
    <property type="entry name" value="F-box-like"/>
    <property type="match status" value="1"/>
</dbReference>
<dbReference type="Gene3D" id="3.80.10.10">
    <property type="entry name" value="Ribonuclease Inhibitor"/>
    <property type="match status" value="1"/>
</dbReference>